<dbReference type="EMBL" id="JBBWWQ010000003">
    <property type="protein sequence ID" value="KAK8951911.1"/>
    <property type="molecule type" value="Genomic_DNA"/>
</dbReference>
<name>A0AAP0GD37_9ASPA</name>
<comment type="caution">
    <text evidence="5">The sequence shown here is derived from an EMBL/GenBank/DDBJ whole genome shotgun (WGS) entry which is preliminary data.</text>
</comment>
<keyword evidence="2" id="KW-0677">Repeat</keyword>
<dbReference type="Pfam" id="PF13812">
    <property type="entry name" value="PPR_3"/>
    <property type="match status" value="1"/>
</dbReference>
<comment type="similarity">
    <text evidence="1">Belongs to the PPR family. P subfamily.</text>
</comment>
<evidence type="ECO:0000313" key="6">
    <source>
        <dbReference type="Proteomes" id="UP001418222"/>
    </source>
</evidence>
<feature type="region of interest" description="Disordered" evidence="4">
    <location>
        <begin position="36"/>
        <end position="61"/>
    </location>
</feature>
<dbReference type="PROSITE" id="PS51375">
    <property type="entry name" value="PPR"/>
    <property type="match status" value="2"/>
</dbReference>
<evidence type="ECO:0000256" key="4">
    <source>
        <dbReference type="SAM" id="MobiDB-lite"/>
    </source>
</evidence>
<organism evidence="5 6">
    <name type="scientific">Platanthera zijinensis</name>
    <dbReference type="NCBI Taxonomy" id="2320716"/>
    <lineage>
        <taxon>Eukaryota</taxon>
        <taxon>Viridiplantae</taxon>
        <taxon>Streptophyta</taxon>
        <taxon>Embryophyta</taxon>
        <taxon>Tracheophyta</taxon>
        <taxon>Spermatophyta</taxon>
        <taxon>Magnoliopsida</taxon>
        <taxon>Liliopsida</taxon>
        <taxon>Asparagales</taxon>
        <taxon>Orchidaceae</taxon>
        <taxon>Orchidoideae</taxon>
        <taxon>Orchideae</taxon>
        <taxon>Orchidinae</taxon>
        <taxon>Platanthera</taxon>
    </lineage>
</organism>
<evidence type="ECO:0000256" key="3">
    <source>
        <dbReference type="PROSITE-ProRule" id="PRU00708"/>
    </source>
</evidence>
<feature type="repeat" description="PPR" evidence="3">
    <location>
        <begin position="165"/>
        <end position="199"/>
    </location>
</feature>
<dbReference type="Pfam" id="PF01535">
    <property type="entry name" value="PPR"/>
    <property type="match status" value="1"/>
</dbReference>
<dbReference type="AlphaFoldDB" id="A0AAP0GD37"/>
<dbReference type="Proteomes" id="UP001418222">
    <property type="component" value="Unassembled WGS sequence"/>
</dbReference>
<accession>A0AAP0GD37</accession>
<dbReference type="GO" id="GO:0005739">
    <property type="term" value="C:mitochondrion"/>
    <property type="evidence" value="ECO:0007669"/>
    <property type="project" value="TreeGrafter"/>
</dbReference>
<sequence>MGFLSAALLRRCFPVAPRTQIYSAILFSQIHTSRSFSSTAEPTSDGVRLVGDDAESSSYPMEAPDDLRSRILRLRFPKRSATSVIEKWIAEGRKATAPELRHIVRDLKKSQRFKHALEISEWMRSHQESELSESDYAMLIDLITKVFGVQSAEEIFEALPPHAKSCEVYSALLHSYARAKLVEQAESLFERIKDSNLSCNILTFNEMMTLYTSVGQLNKVHIVVEELKRRKISPDLFTYNLRVSACAAVLDIDGVKKILDEMASDSNSDDPWSTYIKLTNIYIAAAHFPSSENSLVEGEKKISQREWITYDFLILLHAGLGNIQTVSQIWKALQLTSQKMSSRNYICVLSSYLLLGKLKEASDVIDEWKQSKVLDIDMSDTCSRLFDGFMKVGSIDTAETLREIMRQKNFSTA</sequence>
<evidence type="ECO:0000256" key="1">
    <source>
        <dbReference type="ARBA" id="ARBA00007626"/>
    </source>
</evidence>
<evidence type="ECO:0000313" key="5">
    <source>
        <dbReference type="EMBL" id="KAK8951911.1"/>
    </source>
</evidence>
<dbReference type="InterPro" id="IPR011990">
    <property type="entry name" value="TPR-like_helical_dom_sf"/>
</dbReference>
<proteinExistence type="inferred from homology"/>
<keyword evidence="6" id="KW-1185">Reference proteome</keyword>
<feature type="repeat" description="PPR" evidence="3">
    <location>
        <begin position="200"/>
        <end position="234"/>
    </location>
</feature>
<dbReference type="PANTHER" id="PTHR45717">
    <property type="entry name" value="OS12G0527900 PROTEIN"/>
    <property type="match status" value="1"/>
</dbReference>
<protein>
    <submittedName>
        <fullName evidence="5">Pentatricopeptide repeat-containing protein</fullName>
    </submittedName>
</protein>
<dbReference type="NCBIfam" id="TIGR00756">
    <property type="entry name" value="PPR"/>
    <property type="match status" value="1"/>
</dbReference>
<dbReference type="GO" id="GO:0003729">
    <property type="term" value="F:mRNA binding"/>
    <property type="evidence" value="ECO:0007669"/>
    <property type="project" value="UniProtKB-ARBA"/>
</dbReference>
<dbReference type="Gene3D" id="1.25.40.10">
    <property type="entry name" value="Tetratricopeptide repeat domain"/>
    <property type="match status" value="2"/>
</dbReference>
<dbReference type="PANTHER" id="PTHR45717:SF4">
    <property type="entry name" value="OS04G0450200 PROTEIN"/>
    <property type="match status" value="1"/>
</dbReference>
<evidence type="ECO:0000256" key="2">
    <source>
        <dbReference type="ARBA" id="ARBA00022737"/>
    </source>
</evidence>
<dbReference type="InterPro" id="IPR002885">
    <property type="entry name" value="PPR_rpt"/>
</dbReference>
<reference evidence="5 6" key="1">
    <citation type="journal article" date="2022" name="Nat. Plants">
        <title>Genomes of leafy and leafless Platanthera orchids illuminate the evolution of mycoheterotrophy.</title>
        <authorList>
            <person name="Li M.H."/>
            <person name="Liu K.W."/>
            <person name="Li Z."/>
            <person name="Lu H.C."/>
            <person name="Ye Q.L."/>
            <person name="Zhang D."/>
            <person name="Wang J.Y."/>
            <person name="Li Y.F."/>
            <person name="Zhong Z.M."/>
            <person name="Liu X."/>
            <person name="Yu X."/>
            <person name="Liu D.K."/>
            <person name="Tu X.D."/>
            <person name="Liu B."/>
            <person name="Hao Y."/>
            <person name="Liao X.Y."/>
            <person name="Jiang Y.T."/>
            <person name="Sun W.H."/>
            <person name="Chen J."/>
            <person name="Chen Y.Q."/>
            <person name="Ai Y."/>
            <person name="Zhai J.W."/>
            <person name="Wu S.S."/>
            <person name="Zhou Z."/>
            <person name="Hsiao Y.Y."/>
            <person name="Wu W.L."/>
            <person name="Chen Y.Y."/>
            <person name="Lin Y.F."/>
            <person name="Hsu J.L."/>
            <person name="Li C.Y."/>
            <person name="Wang Z.W."/>
            <person name="Zhao X."/>
            <person name="Zhong W.Y."/>
            <person name="Ma X.K."/>
            <person name="Ma L."/>
            <person name="Huang J."/>
            <person name="Chen G.Z."/>
            <person name="Huang M.Z."/>
            <person name="Huang L."/>
            <person name="Peng D.H."/>
            <person name="Luo Y.B."/>
            <person name="Zou S.Q."/>
            <person name="Chen S.P."/>
            <person name="Lan S."/>
            <person name="Tsai W.C."/>
            <person name="Van de Peer Y."/>
            <person name="Liu Z.J."/>
        </authorList>
    </citation>
    <scope>NUCLEOTIDE SEQUENCE [LARGE SCALE GENOMIC DNA]</scope>
    <source>
        <strain evidence="5">Lor287</strain>
    </source>
</reference>
<gene>
    <name evidence="5" type="ORF">KSP39_PZI003062</name>
</gene>